<dbReference type="GO" id="GO:0046982">
    <property type="term" value="F:protein heterodimerization activity"/>
    <property type="evidence" value="ECO:0007669"/>
    <property type="project" value="InterPro"/>
</dbReference>
<dbReference type="InterPro" id="IPR018465">
    <property type="entry name" value="Scm3/HJURP"/>
</dbReference>
<evidence type="ECO:0000313" key="4">
    <source>
        <dbReference type="Proteomes" id="UP000030706"/>
    </source>
</evidence>
<dbReference type="Gene3D" id="1.10.20.10">
    <property type="entry name" value="Histone, subunit A"/>
    <property type="match status" value="1"/>
</dbReference>
<keyword evidence="4" id="KW-1185">Reference proteome</keyword>
<gene>
    <name evidence="3" type="ORF">M438DRAFT_354275</name>
</gene>
<feature type="region of interest" description="Disordered" evidence="1">
    <location>
        <begin position="182"/>
        <end position="204"/>
    </location>
</feature>
<dbReference type="Pfam" id="PF10384">
    <property type="entry name" value="Scm3"/>
    <property type="match status" value="1"/>
</dbReference>
<dbReference type="InterPro" id="IPR001005">
    <property type="entry name" value="SANT/Myb"/>
</dbReference>
<dbReference type="RefSeq" id="XP_029762361.1">
    <property type="nucleotide sequence ID" value="XM_029906936.1"/>
</dbReference>
<feature type="region of interest" description="Disordered" evidence="1">
    <location>
        <begin position="342"/>
        <end position="367"/>
    </location>
</feature>
<dbReference type="PANTHER" id="PTHR15992:SF5">
    <property type="entry name" value="HOLLIDAY JUNCTION RECOGNITION PROTEIN"/>
    <property type="match status" value="1"/>
</dbReference>
<feature type="region of interest" description="Disordered" evidence="1">
    <location>
        <begin position="1"/>
        <end position="23"/>
    </location>
</feature>
<feature type="compositionally biased region" description="Polar residues" evidence="1">
    <location>
        <begin position="775"/>
        <end position="786"/>
    </location>
</feature>
<evidence type="ECO:0000256" key="1">
    <source>
        <dbReference type="SAM" id="MobiDB-lite"/>
    </source>
</evidence>
<feature type="region of interest" description="Disordered" evidence="1">
    <location>
        <begin position="597"/>
        <end position="651"/>
    </location>
</feature>
<organism evidence="3 4">
    <name type="scientific">Aureobasidium pullulans EXF-150</name>
    <dbReference type="NCBI Taxonomy" id="1043002"/>
    <lineage>
        <taxon>Eukaryota</taxon>
        <taxon>Fungi</taxon>
        <taxon>Dikarya</taxon>
        <taxon>Ascomycota</taxon>
        <taxon>Pezizomycotina</taxon>
        <taxon>Dothideomycetes</taxon>
        <taxon>Dothideomycetidae</taxon>
        <taxon>Dothideales</taxon>
        <taxon>Saccotheciaceae</taxon>
        <taxon>Aureobasidium</taxon>
    </lineage>
</organism>
<dbReference type="Proteomes" id="UP000030706">
    <property type="component" value="Unassembled WGS sequence"/>
</dbReference>
<feature type="compositionally biased region" description="Pro residues" evidence="1">
    <location>
        <begin position="808"/>
        <end position="817"/>
    </location>
</feature>
<accession>A0A074XRA9</accession>
<evidence type="ECO:0000313" key="3">
    <source>
        <dbReference type="EMBL" id="KEQ86174.1"/>
    </source>
</evidence>
<dbReference type="STRING" id="1043002.A0A074XRA9"/>
<feature type="region of interest" description="Disordered" evidence="1">
    <location>
        <begin position="97"/>
        <end position="170"/>
    </location>
</feature>
<feature type="compositionally biased region" description="Basic and acidic residues" evidence="1">
    <location>
        <begin position="618"/>
        <end position="638"/>
    </location>
</feature>
<feature type="compositionally biased region" description="Pro residues" evidence="1">
    <location>
        <begin position="832"/>
        <end position="841"/>
    </location>
</feature>
<dbReference type="CDD" id="cd00167">
    <property type="entry name" value="SANT"/>
    <property type="match status" value="1"/>
</dbReference>
<evidence type="ECO:0000259" key="2">
    <source>
        <dbReference type="PROSITE" id="PS50090"/>
    </source>
</evidence>
<dbReference type="PROSITE" id="PS50090">
    <property type="entry name" value="MYB_LIKE"/>
    <property type="match status" value="1"/>
</dbReference>
<feature type="compositionally biased region" description="Basic residues" evidence="1">
    <location>
        <begin position="601"/>
        <end position="610"/>
    </location>
</feature>
<sequence length="934" mass="103168">MAFDGFHRARSSSRDDRIDYDPDEYQRGRQRIDLKLKGTFERIFEKYAKDFTGVGDEIDMETGEVVVNNGHLTYMQHERDTGKSASSRFVRAFAEELEVEDGHEDNADDDVEDPAELPEEEPEEEDDDSQEEEDEQEEDVSDDEDGDYEDAAVDAGDEQSGDESDDLGRDHDELALDPRLAQPAQSDVRVSHEQQYHNTSVVPSTEVAHSLPQISIADSLNQLVPHQDAEGRVDPEAIHQLGQSIANQIADFLMRATSLNRQPHFPGQPQGIWSAPALPEDAFNPPNYLDNRANALTPAPHRAPSVWDSPSGGQSLWAPAASRPKKRRRLLKHTETSFDLDPALTDDPTFSDAANSRNRVRQNRGYSREEDDLIKRLKEINGLTWQQITAHMPGRTMGGLSGRYTRVLKDLPRPVMIKREIIEIMDGEDDELSTPGPSHTAASPGMSPFRTPLLRRAMDKQIARHGDNGEIPITIGDEGDDTDSQRDSSAPPPAELFSDGQGGHYRRHPITGVAAPTLYMSDTPEVDTPEPVKNKRVPKERYLPHGPAGFYRTFDTSDPKVGSFGMLRTDSPSTHVAQEHNLNFFGPTSGFGVLRMEQPKQSKKKKRRPSAKASNESEAPRRTSDERHYNQEKLDRRFNQSNASTYTYPAPQLRDRLANTPTSTINLFARAEQYLRAKGLTAAGMTTSQLISSLQANQRANPTAARSSNTGSSTNMMPPPPARSRFEPVFEESSPVHPPHPPPPYSANPPLRASTPPPCRTEPMVIDTENDGDVSDSSATMDTPATATRYADSPVMTAHDGPYFLSNLPPPPSPFMPAPQAQMRMPSSSPLSSPPPAPSPAPSQSSSNESQRRSVRSSTRQATKKSLQPSEPVRSGETSLPTPKPAIRNIALAATPKTPVVRYGTPLKETVGRKEMLRKRVLAEPDDGSEDELA</sequence>
<feature type="compositionally biased region" description="Low complexity" evidence="1">
    <location>
        <begin position="818"/>
        <end position="831"/>
    </location>
</feature>
<dbReference type="InterPro" id="IPR009057">
    <property type="entry name" value="Homeodomain-like_sf"/>
</dbReference>
<name>A0A074XRA9_AURPU</name>
<feature type="region of interest" description="Disordered" evidence="1">
    <location>
        <begin position="301"/>
        <end position="328"/>
    </location>
</feature>
<dbReference type="InterPro" id="IPR009072">
    <property type="entry name" value="Histone-fold"/>
</dbReference>
<feature type="compositionally biased region" description="Pro residues" evidence="1">
    <location>
        <begin position="736"/>
        <end position="747"/>
    </location>
</feature>
<feature type="region of interest" description="Disordered" evidence="1">
    <location>
        <begin position="428"/>
        <end position="450"/>
    </location>
</feature>
<dbReference type="GeneID" id="40749242"/>
<feature type="compositionally biased region" description="Basic and acidic residues" evidence="1">
    <location>
        <begin position="530"/>
        <end position="543"/>
    </location>
</feature>
<dbReference type="OrthoDB" id="2420608at2759"/>
<feature type="compositionally biased region" description="Basic and acidic residues" evidence="1">
    <location>
        <begin position="12"/>
        <end position="23"/>
    </location>
</feature>
<dbReference type="EMBL" id="KL584979">
    <property type="protein sequence ID" value="KEQ86174.1"/>
    <property type="molecule type" value="Genomic_DNA"/>
</dbReference>
<proteinExistence type="predicted"/>
<dbReference type="HOGENOM" id="CLU_322089_0_0_1"/>
<dbReference type="GO" id="GO:0005634">
    <property type="term" value="C:nucleus"/>
    <property type="evidence" value="ECO:0007669"/>
    <property type="project" value="InterPro"/>
</dbReference>
<feature type="compositionally biased region" description="Acidic residues" evidence="1">
    <location>
        <begin position="97"/>
        <end position="165"/>
    </location>
</feature>
<dbReference type="SUPFAM" id="SSF46689">
    <property type="entry name" value="Homeodomain-like"/>
    <property type="match status" value="1"/>
</dbReference>
<dbReference type="PANTHER" id="PTHR15992">
    <property type="entry name" value="HOLLIDAY JUNCTION RECOGNITION PROTEIN"/>
    <property type="match status" value="1"/>
</dbReference>
<feature type="region of interest" description="Disordered" evidence="1">
    <location>
        <begin position="463"/>
        <end position="555"/>
    </location>
</feature>
<dbReference type="AlphaFoldDB" id="A0A074XRA9"/>
<feature type="domain" description="Myb-like" evidence="2">
    <location>
        <begin position="366"/>
        <end position="408"/>
    </location>
</feature>
<feature type="region of interest" description="Disordered" evidence="1">
    <location>
        <begin position="696"/>
        <end position="896"/>
    </location>
</feature>
<protein>
    <recommendedName>
        <fullName evidence="2">Myb-like domain-containing protein</fullName>
    </recommendedName>
</protein>
<feature type="compositionally biased region" description="Polar residues" evidence="1">
    <location>
        <begin position="696"/>
        <end position="716"/>
    </location>
</feature>
<reference evidence="3 4" key="1">
    <citation type="journal article" date="2014" name="BMC Genomics">
        <title>Genome sequencing of four Aureobasidium pullulans varieties: biotechnological potential, stress tolerance, and description of new species.</title>
        <authorList>
            <person name="Gostin Ar C."/>
            <person name="Ohm R.A."/>
            <person name="Kogej T."/>
            <person name="Sonjak S."/>
            <person name="Turk M."/>
            <person name="Zajc J."/>
            <person name="Zalar P."/>
            <person name="Grube M."/>
            <person name="Sun H."/>
            <person name="Han J."/>
            <person name="Sharma A."/>
            <person name="Chiniquy J."/>
            <person name="Ngan C.Y."/>
            <person name="Lipzen A."/>
            <person name="Barry K."/>
            <person name="Grigoriev I.V."/>
            <person name="Gunde-Cimerman N."/>
        </authorList>
    </citation>
    <scope>NUCLEOTIDE SEQUENCE [LARGE SCALE GENOMIC DNA]</scope>
    <source>
        <strain evidence="3 4">EXF-150</strain>
    </source>
</reference>
<dbReference type="GO" id="GO:0042393">
    <property type="term" value="F:histone binding"/>
    <property type="evidence" value="ECO:0007669"/>
    <property type="project" value="InterPro"/>
</dbReference>